<evidence type="ECO:0000256" key="1">
    <source>
        <dbReference type="SAM" id="SignalP"/>
    </source>
</evidence>
<dbReference type="InterPro" id="IPR037045">
    <property type="entry name" value="S8pro/Inhibitor_I9_sf"/>
</dbReference>
<dbReference type="HOGENOM" id="CLU_158890_0_0_1"/>
<evidence type="ECO:0000313" key="3">
    <source>
        <dbReference type="Proteomes" id="UP000026960"/>
    </source>
</evidence>
<dbReference type="PANTHER" id="PTHR48222:SF5">
    <property type="entry name" value="INHIBITOR I9 DOMAIN-CONTAINING PROTEIN"/>
    <property type="match status" value="1"/>
</dbReference>
<reference evidence="2" key="2">
    <citation type="submission" date="2015-03" db="UniProtKB">
        <authorList>
            <consortium name="EnsemblPlants"/>
        </authorList>
    </citation>
    <scope>IDENTIFICATION</scope>
</reference>
<protein>
    <recommendedName>
        <fullName evidence="4">Inhibitor I9 domain-containing protein</fullName>
    </recommendedName>
</protein>
<dbReference type="EnsemblPlants" id="OBART04G23660.1">
    <property type="protein sequence ID" value="OBART04G23660.1"/>
    <property type="gene ID" value="OBART04G23660"/>
</dbReference>
<accession>A0A0D3FZL7</accession>
<dbReference type="Gramene" id="OBART04G23660.1">
    <property type="protein sequence ID" value="OBART04G23660.1"/>
    <property type="gene ID" value="OBART04G23660"/>
</dbReference>
<sequence>MKKPTRQMVPALAILALSVAGLAVAAAAAPPTRRGQEVHLFEATVRVADDGVEDPDEYNYRLLATVLGSVEAAQNVTYETYPGTFSAFLTNNQARRLSKVPGVLEVRQRDDPVPTDGQ</sequence>
<feature type="chain" id="PRO_5002275959" description="Inhibitor I9 domain-containing protein" evidence="1">
    <location>
        <begin position="28"/>
        <end position="118"/>
    </location>
</feature>
<dbReference type="AlphaFoldDB" id="A0A0D3FZL7"/>
<dbReference type="PANTHER" id="PTHR48222">
    <property type="entry name" value="PROTEINASE INHIBITOR, PROPEPTIDE"/>
    <property type="match status" value="1"/>
</dbReference>
<feature type="signal peptide" evidence="1">
    <location>
        <begin position="1"/>
        <end position="27"/>
    </location>
</feature>
<name>A0A0D3FZL7_9ORYZ</name>
<keyword evidence="3" id="KW-1185">Reference proteome</keyword>
<dbReference type="Gene3D" id="3.30.70.80">
    <property type="entry name" value="Peptidase S8 propeptide/proteinase inhibitor I9"/>
    <property type="match status" value="1"/>
</dbReference>
<organism evidence="2">
    <name type="scientific">Oryza barthii</name>
    <dbReference type="NCBI Taxonomy" id="65489"/>
    <lineage>
        <taxon>Eukaryota</taxon>
        <taxon>Viridiplantae</taxon>
        <taxon>Streptophyta</taxon>
        <taxon>Embryophyta</taxon>
        <taxon>Tracheophyta</taxon>
        <taxon>Spermatophyta</taxon>
        <taxon>Magnoliopsida</taxon>
        <taxon>Liliopsida</taxon>
        <taxon>Poales</taxon>
        <taxon>Poaceae</taxon>
        <taxon>BOP clade</taxon>
        <taxon>Oryzoideae</taxon>
        <taxon>Oryzeae</taxon>
        <taxon>Oryzinae</taxon>
        <taxon>Oryza</taxon>
    </lineage>
</organism>
<evidence type="ECO:0008006" key="4">
    <source>
        <dbReference type="Google" id="ProtNLM"/>
    </source>
</evidence>
<dbReference type="Proteomes" id="UP000026960">
    <property type="component" value="Chromosome 4"/>
</dbReference>
<keyword evidence="1" id="KW-0732">Signal</keyword>
<dbReference type="eggNOG" id="ENOG502R3KU">
    <property type="taxonomic scope" value="Eukaryota"/>
</dbReference>
<dbReference type="PaxDb" id="65489-OBART04G23660.1"/>
<evidence type="ECO:0000313" key="2">
    <source>
        <dbReference type="EnsemblPlants" id="OBART04G23660.1"/>
    </source>
</evidence>
<proteinExistence type="predicted"/>
<reference evidence="2" key="1">
    <citation type="journal article" date="2009" name="Rice">
        <title>De Novo Next Generation Sequencing of Plant Genomes.</title>
        <authorList>
            <person name="Rounsley S."/>
            <person name="Marri P.R."/>
            <person name="Yu Y."/>
            <person name="He R."/>
            <person name="Sisneros N."/>
            <person name="Goicoechea J.L."/>
            <person name="Lee S.J."/>
            <person name="Angelova A."/>
            <person name="Kudrna D."/>
            <person name="Luo M."/>
            <person name="Affourtit J."/>
            <person name="Desany B."/>
            <person name="Knight J."/>
            <person name="Niazi F."/>
            <person name="Egholm M."/>
            <person name="Wing R.A."/>
        </authorList>
    </citation>
    <scope>NUCLEOTIDE SEQUENCE [LARGE SCALE GENOMIC DNA]</scope>
    <source>
        <strain evidence="2">cv. IRGC 105608</strain>
    </source>
</reference>